<dbReference type="InterPro" id="IPR055974">
    <property type="entry name" value="DUF7552"/>
</dbReference>
<evidence type="ECO:0000313" key="5">
    <source>
        <dbReference type="Proteomes" id="UP000199199"/>
    </source>
</evidence>
<dbReference type="OrthoDB" id="342580at2157"/>
<evidence type="ECO:0000259" key="3">
    <source>
        <dbReference type="Pfam" id="PF24422"/>
    </source>
</evidence>
<dbReference type="Pfam" id="PF24422">
    <property type="entry name" value="DUF7552"/>
    <property type="match status" value="1"/>
</dbReference>
<evidence type="ECO:0000313" key="4">
    <source>
        <dbReference type="EMBL" id="SFS48472.1"/>
    </source>
</evidence>
<name>A0A1I6Q7R7_9EURY</name>
<evidence type="ECO:0000259" key="2">
    <source>
        <dbReference type="Pfam" id="PF24420"/>
    </source>
</evidence>
<feature type="region of interest" description="Disordered" evidence="1">
    <location>
        <begin position="79"/>
        <end position="115"/>
    </location>
</feature>
<keyword evidence="5" id="KW-1185">Reference proteome</keyword>
<feature type="domain" description="DUF7551" evidence="2">
    <location>
        <begin position="120"/>
        <end position="306"/>
    </location>
</feature>
<dbReference type="Pfam" id="PF24420">
    <property type="entry name" value="DUF7551"/>
    <property type="match status" value="1"/>
</dbReference>
<dbReference type="Proteomes" id="UP000199199">
    <property type="component" value="Unassembled WGS sequence"/>
</dbReference>
<organism evidence="4 5">
    <name type="scientific">Halostagnicola kamekurae</name>
    <dbReference type="NCBI Taxonomy" id="619731"/>
    <lineage>
        <taxon>Archaea</taxon>
        <taxon>Methanobacteriati</taxon>
        <taxon>Methanobacteriota</taxon>
        <taxon>Stenosarchaea group</taxon>
        <taxon>Halobacteria</taxon>
        <taxon>Halobacteriales</taxon>
        <taxon>Natrialbaceae</taxon>
        <taxon>Halostagnicola</taxon>
    </lineage>
</organism>
<reference evidence="5" key="1">
    <citation type="submission" date="2016-10" db="EMBL/GenBank/DDBJ databases">
        <authorList>
            <person name="Varghese N."/>
            <person name="Submissions S."/>
        </authorList>
    </citation>
    <scope>NUCLEOTIDE SEQUENCE [LARGE SCALE GENOMIC DNA]</scope>
    <source>
        <strain evidence="5">DSM 22427</strain>
    </source>
</reference>
<feature type="domain" description="DUF7552" evidence="3">
    <location>
        <begin position="5"/>
        <end position="79"/>
    </location>
</feature>
<dbReference type="AlphaFoldDB" id="A0A1I6Q7R7"/>
<proteinExistence type="predicted"/>
<evidence type="ECO:0000256" key="1">
    <source>
        <dbReference type="SAM" id="MobiDB-lite"/>
    </source>
</evidence>
<dbReference type="RefSeq" id="WP_092902355.1">
    <property type="nucleotide sequence ID" value="NZ_FOZS01000001.1"/>
</dbReference>
<protein>
    <submittedName>
        <fullName evidence="4">Uncharacterized protein</fullName>
    </submittedName>
</protein>
<dbReference type="EMBL" id="FOZS01000001">
    <property type="protein sequence ID" value="SFS48472.1"/>
    <property type="molecule type" value="Genomic_DNA"/>
</dbReference>
<gene>
    <name evidence="4" type="ORF">SAMN04488556_1045</name>
</gene>
<dbReference type="InterPro" id="IPR055973">
    <property type="entry name" value="DUF7551"/>
</dbReference>
<accession>A0A1I6Q7R7</accession>
<sequence>MIGTTLGDIRQHLEALAEETGQYYLVCGRTGERPSPAIGLRFENRPTARAAARATEQYRAALRRYDPQLPRYDVIVCEEDGHSSPNESETVSTNHARGATASRETPLSPPDDRSASEESLVDFCHAIAGAVFETVAESSHQSVERAIMDTYLEIAETIETPDELCLRLLESMAIELERRLDPEAQAAILAAAAERLSSPPADDDPLEFALSRLQSVALFDSYTLERNALEKQVQTRSWTVTLSAYPLGRAETGVVTLPLAIELFRHAPESPISISRAEPIDGSSSTWELVVRRSTDERPSGLVSVPSS</sequence>
<feature type="compositionally biased region" description="Polar residues" evidence="1">
    <location>
        <begin position="83"/>
        <end position="95"/>
    </location>
</feature>